<accession>A0AAV6YIR3</accession>
<dbReference type="Gene3D" id="1.20.5.540">
    <property type="entry name" value="Single helix bin"/>
    <property type="match status" value="1"/>
</dbReference>
<proteinExistence type="predicted"/>
<comment type="caution">
    <text evidence="3">The sequence shown here is derived from an EMBL/GenBank/DDBJ whole genome shotgun (WGS) entry which is preliminary data.</text>
</comment>
<feature type="region of interest" description="Disordered" evidence="1">
    <location>
        <begin position="23"/>
        <end position="51"/>
    </location>
</feature>
<keyword evidence="4" id="KW-1185">Reference proteome</keyword>
<evidence type="ECO:0000259" key="2">
    <source>
        <dbReference type="Pfam" id="PF03623"/>
    </source>
</evidence>
<dbReference type="EMBL" id="WNYA01087461">
    <property type="protein sequence ID" value="KAG8534875.1"/>
    <property type="molecule type" value="Genomic_DNA"/>
</dbReference>
<reference evidence="3" key="1">
    <citation type="thesis" date="2020" institute="ProQuest LLC" country="789 East Eisenhower Parkway, Ann Arbor, MI, USA">
        <title>Comparative Genomics and Chromosome Evolution.</title>
        <authorList>
            <person name="Mudd A.B."/>
        </authorList>
    </citation>
    <scope>NUCLEOTIDE SEQUENCE</scope>
    <source>
        <strain evidence="3">237g6f4</strain>
        <tissue evidence="3">Blood</tissue>
    </source>
</reference>
<evidence type="ECO:0000313" key="3">
    <source>
        <dbReference type="EMBL" id="KAG8534875.1"/>
    </source>
</evidence>
<dbReference type="GO" id="GO:0004713">
    <property type="term" value="F:protein tyrosine kinase activity"/>
    <property type="evidence" value="ECO:0007669"/>
    <property type="project" value="InterPro"/>
</dbReference>
<gene>
    <name evidence="3" type="ORF">GDO81_030054</name>
</gene>
<dbReference type="Proteomes" id="UP000824782">
    <property type="component" value="Unassembled WGS sequence"/>
</dbReference>
<dbReference type="InterPro" id="IPR005189">
    <property type="entry name" value="Focal_adhesion_kin_target_dom"/>
</dbReference>
<dbReference type="AlphaFoldDB" id="A0AAV6YIR3"/>
<dbReference type="InterPro" id="IPR036137">
    <property type="entry name" value="Focal_adhe_kin_target_dom_sf"/>
</dbReference>
<protein>
    <recommendedName>
        <fullName evidence="2">Focal AT domain-containing protein</fullName>
    </recommendedName>
</protein>
<name>A0AAV6YIR3_ENGPU</name>
<feature type="compositionally biased region" description="Polar residues" evidence="1">
    <location>
        <begin position="37"/>
        <end position="49"/>
    </location>
</feature>
<feature type="domain" description="Focal AT" evidence="2">
    <location>
        <begin position="46"/>
        <end position="115"/>
    </location>
</feature>
<dbReference type="Gene3D" id="1.20.120.330">
    <property type="entry name" value="Nucleotidyltransferases domain 2"/>
    <property type="match status" value="1"/>
</dbReference>
<dbReference type="GO" id="GO:0005925">
    <property type="term" value="C:focal adhesion"/>
    <property type="evidence" value="ECO:0007669"/>
    <property type="project" value="InterPro"/>
</dbReference>
<dbReference type="Pfam" id="PF03623">
    <property type="entry name" value="Focal_AT"/>
    <property type="match status" value="1"/>
</dbReference>
<organism evidence="3 4">
    <name type="scientific">Engystomops pustulosus</name>
    <name type="common">Tungara frog</name>
    <name type="synonym">Physalaemus pustulosus</name>
    <dbReference type="NCBI Taxonomy" id="76066"/>
    <lineage>
        <taxon>Eukaryota</taxon>
        <taxon>Metazoa</taxon>
        <taxon>Chordata</taxon>
        <taxon>Craniata</taxon>
        <taxon>Vertebrata</taxon>
        <taxon>Euteleostomi</taxon>
        <taxon>Amphibia</taxon>
        <taxon>Batrachia</taxon>
        <taxon>Anura</taxon>
        <taxon>Neobatrachia</taxon>
        <taxon>Hyloidea</taxon>
        <taxon>Leptodactylidae</taxon>
        <taxon>Leiuperinae</taxon>
        <taxon>Engystomops</taxon>
    </lineage>
</organism>
<dbReference type="GO" id="GO:0007172">
    <property type="term" value="P:signal complex assembly"/>
    <property type="evidence" value="ECO:0007669"/>
    <property type="project" value="InterPro"/>
</dbReference>
<evidence type="ECO:0000256" key="1">
    <source>
        <dbReference type="SAM" id="MobiDB-lite"/>
    </source>
</evidence>
<dbReference type="SUPFAM" id="SSF68993">
    <property type="entry name" value="FAT domain of focal adhesion kinase"/>
    <property type="match status" value="1"/>
</dbReference>
<evidence type="ECO:0000313" key="4">
    <source>
        <dbReference type="Proteomes" id="UP000824782"/>
    </source>
</evidence>
<sequence length="119" mass="13432">MFPLMTFAITSVFQPLPEKDNAYTEFTVPPQKPPRLTPQNLQPTPTANIDRTDDNVYQSVMELVKSVLQLKNDIYQLPPEGYVNVVKNVGLTLRKLIGSVDELLPSLPQSSRTEVMYPI</sequence>